<dbReference type="SUPFAM" id="SSF50475">
    <property type="entry name" value="FMN-binding split barrel"/>
    <property type="match status" value="1"/>
</dbReference>
<evidence type="ECO:0000313" key="4">
    <source>
        <dbReference type="Proteomes" id="UP000595564"/>
    </source>
</evidence>
<comment type="similarity">
    <text evidence="1">Belongs to the flavoredoxin family.</text>
</comment>
<proteinExistence type="inferred from homology"/>
<organism evidence="3 4">
    <name type="scientific">Thermotomaculum hydrothermale</name>
    <dbReference type="NCBI Taxonomy" id="981385"/>
    <lineage>
        <taxon>Bacteria</taxon>
        <taxon>Pseudomonadati</taxon>
        <taxon>Acidobacteriota</taxon>
        <taxon>Holophagae</taxon>
        <taxon>Thermotomaculales</taxon>
        <taxon>Thermotomaculaceae</taxon>
        <taxon>Thermotomaculum</taxon>
    </lineage>
</organism>
<dbReference type="Proteomes" id="UP000595564">
    <property type="component" value="Chromosome"/>
</dbReference>
<dbReference type="InterPro" id="IPR052174">
    <property type="entry name" value="Flavoredoxin"/>
</dbReference>
<protein>
    <recommendedName>
        <fullName evidence="2">Flavin reductase like domain-containing protein</fullName>
    </recommendedName>
</protein>
<dbReference type="Pfam" id="PF01613">
    <property type="entry name" value="Flavin_Reduct"/>
    <property type="match status" value="1"/>
</dbReference>
<dbReference type="GO" id="GO:0016646">
    <property type="term" value="F:oxidoreductase activity, acting on the CH-NH group of donors, NAD or NADP as acceptor"/>
    <property type="evidence" value="ECO:0007669"/>
    <property type="project" value="UniProtKB-ARBA"/>
</dbReference>
<feature type="domain" description="Flavin reductase like" evidence="2">
    <location>
        <begin position="23"/>
        <end position="125"/>
    </location>
</feature>
<name>A0A7R6PRL6_9BACT</name>
<accession>A0A7R6PRL6</accession>
<dbReference type="InterPro" id="IPR012349">
    <property type="entry name" value="Split_barrel_FMN-bd"/>
</dbReference>
<evidence type="ECO:0000256" key="1">
    <source>
        <dbReference type="ARBA" id="ARBA00038054"/>
    </source>
</evidence>
<dbReference type="AlphaFoldDB" id="A0A7R6PRL6"/>
<dbReference type="KEGG" id="thyd:TTHT_1562"/>
<dbReference type="Gene3D" id="2.30.110.10">
    <property type="entry name" value="Electron Transport, Fmn-binding Protein, Chain A"/>
    <property type="match status" value="1"/>
</dbReference>
<dbReference type="PANTHER" id="PTHR43567:SF5">
    <property type="entry name" value="HYPOTHETICAL CYTOSOLIC PROTEIN"/>
    <property type="match status" value="1"/>
</dbReference>
<evidence type="ECO:0000313" key="3">
    <source>
        <dbReference type="EMBL" id="BBB33056.1"/>
    </source>
</evidence>
<dbReference type="InterPro" id="IPR002563">
    <property type="entry name" value="Flavin_Rdtase-like_dom"/>
</dbReference>
<gene>
    <name evidence="3" type="ORF">TTHT_1562</name>
</gene>
<keyword evidence="4" id="KW-1185">Reference proteome</keyword>
<sequence>MFREVKIEDLKINPFTLIGKEWMLITAGKENNFNTMTASWGFLGYIWERNVAATFIRPTRYTYQFSEKYNEFTLCFFEEKHKEALTLLGTVSGRDRDKVKESGLTPVFDGDFTYFKEAKLVFSCKKLYFGDLDNSNFLDKSIEKFYPKKDYHRMYFGEIIKVLTK</sequence>
<dbReference type="EMBL" id="AP017470">
    <property type="protein sequence ID" value="BBB33056.1"/>
    <property type="molecule type" value="Genomic_DNA"/>
</dbReference>
<reference evidence="3 4" key="1">
    <citation type="journal article" date="2012" name="Extremophiles">
        <title>Thermotomaculum hydrothermale gen. nov., sp. nov., a novel heterotrophic thermophile within the phylum Acidobacteria from a deep-sea hydrothermal vent chimney in the Southern Okinawa Trough.</title>
        <authorList>
            <person name="Izumi H."/>
            <person name="Nunoura T."/>
            <person name="Miyazaki M."/>
            <person name="Mino S."/>
            <person name="Toki T."/>
            <person name="Takai K."/>
            <person name="Sako Y."/>
            <person name="Sawabe T."/>
            <person name="Nakagawa S."/>
        </authorList>
    </citation>
    <scope>NUCLEOTIDE SEQUENCE [LARGE SCALE GENOMIC DNA]</scope>
    <source>
        <strain evidence="3 4">AC55</strain>
    </source>
</reference>
<evidence type="ECO:0000259" key="2">
    <source>
        <dbReference type="Pfam" id="PF01613"/>
    </source>
</evidence>
<dbReference type="PANTHER" id="PTHR43567">
    <property type="entry name" value="FLAVOREDOXIN-RELATED-RELATED"/>
    <property type="match status" value="1"/>
</dbReference>
<dbReference type="GO" id="GO:0010181">
    <property type="term" value="F:FMN binding"/>
    <property type="evidence" value="ECO:0007669"/>
    <property type="project" value="InterPro"/>
</dbReference>